<sequence length="344" mass="39249">MSLIRTLKGRVKSLRRKRVKMSEVIADDYVQTPDEQEQEEQVEGPHSLEEKFKACVDIIQNLPKSGPVSVTYSEMLNMYGLFKQATQGPCCISQPGFWNVVERYKWDAWNRLGEMGKEEAMERYVKGALEKIDFCAEQWDWDEMLTKHAKDYDKLEPVLRKNFRVIDRELIKADGSRVPRNRSSTASASSGAPSLHSQQRHSSELTVEIPKEETMVLDQTTTPNDPLSDVEYCDARDDHSLSRSSSLGSLNDHRHSPGRVKSLKAYCARMDVELRAINAALNALNAATDARHQSIIKLIKSSAVYIAVPSRLSWRSLFFFLIWPFIVHWAIKYFGGPAIVERLL</sequence>
<accession>A0AAN4ZQK7</accession>
<dbReference type="EMBL" id="BTRK01000003">
    <property type="protein sequence ID" value="GMR42973.1"/>
    <property type="molecule type" value="Genomic_DNA"/>
</dbReference>
<dbReference type="InterPro" id="IPR035984">
    <property type="entry name" value="Acyl-CoA-binding_sf"/>
</dbReference>
<dbReference type="GO" id="GO:0000062">
    <property type="term" value="F:fatty-acyl-CoA binding"/>
    <property type="evidence" value="ECO:0007669"/>
    <property type="project" value="InterPro"/>
</dbReference>
<evidence type="ECO:0000313" key="5">
    <source>
        <dbReference type="EMBL" id="GMR42973.1"/>
    </source>
</evidence>
<dbReference type="PRINTS" id="PR00689">
    <property type="entry name" value="ACOABINDINGP"/>
</dbReference>
<dbReference type="Pfam" id="PF00887">
    <property type="entry name" value="ACBP"/>
    <property type="match status" value="1"/>
</dbReference>
<name>A0AAN4ZQK7_9BILA</name>
<dbReference type="InterPro" id="IPR000582">
    <property type="entry name" value="Acyl-CoA-binding_protein"/>
</dbReference>
<comment type="caution">
    <text evidence="5">The sequence shown here is derived from an EMBL/GenBank/DDBJ whole genome shotgun (WGS) entry which is preliminary data.</text>
</comment>
<dbReference type="PANTHER" id="PTHR23310:SF120">
    <property type="entry name" value="ACYL-COA-BINDING PROTEIN HOMOLOG 3"/>
    <property type="match status" value="1"/>
</dbReference>
<dbReference type="FunFam" id="1.20.80.10:FF:000010">
    <property type="entry name" value="Acyl-CoA-binding domain-containing protein 5"/>
    <property type="match status" value="1"/>
</dbReference>
<evidence type="ECO:0000259" key="4">
    <source>
        <dbReference type="PROSITE" id="PS51228"/>
    </source>
</evidence>
<evidence type="ECO:0000313" key="6">
    <source>
        <dbReference type="Proteomes" id="UP001328107"/>
    </source>
</evidence>
<dbReference type="Gene3D" id="1.20.80.10">
    <property type="match status" value="1"/>
</dbReference>
<organism evidence="5 6">
    <name type="scientific">Pristionchus mayeri</name>
    <dbReference type="NCBI Taxonomy" id="1317129"/>
    <lineage>
        <taxon>Eukaryota</taxon>
        <taxon>Metazoa</taxon>
        <taxon>Ecdysozoa</taxon>
        <taxon>Nematoda</taxon>
        <taxon>Chromadorea</taxon>
        <taxon>Rhabditida</taxon>
        <taxon>Rhabditina</taxon>
        <taxon>Diplogasteromorpha</taxon>
        <taxon>Diplogasteroidea</taxon>
        <taxon>Neodiplogasteridae</taxon>
        <taxon>Pristionchus</taxon>
    </lineage>
</organism>
<feature type="domain" description="ACB" evidence="4">
    <location>
        <begin position="48"/>
        <end position="137"/>
    </location>
</feature>
<comment type="function">
    <text evidence="2">Binds medium- and long-chain acyl-CoA esters with very high affinity and may function as an intracellular carrier of acyl-CoA esters.</text>
</comment>
<dbReference type="GO" id="GO:0005737">
    <property type="term" value="C:cytoplasm"/>
    <property type="evidence" value="ECO:0007669"/>
    <property type="project" value="TreeGrafter"/>
</dbReference>
<evidence type="ECO:0000256" key="2">
    <source>
        <dbReference type="ARBA" id="ARBA00059808"/>
    </source>
</evidence>
<reference evidence="6" key="1">
    <citation type="submission" date="2022-10" db="EMBL/GenBank/DDBJ databases">
        <title>Genome assembly of Pristionchus species.</title>
        <authorList>
            <person name="Yoshida K."/>
            <person name="Sommer R.J."/>
        </authorList>
    </citation>
    <scope>NUCLEOTIDE SEQUENCE [LARGE SCALE GENOMIC DNA]</scope>
    <source>
        <strain evidence="6">RS5460</strain>
    </source>
</reference>
<dbReference type="PANTHER" id="PTHR23310">
    <property type="entry name" value="ACYL-COA-BINDING PROTEIN, ACBP"/>
    <property type="match status" value="1"/>
</dbReference>
<gene>
    <name evidence="5" type="ORF">PMAYCL1PPCAC_13168</name>
</gene>
<dbReference type="Proteomes" id="UP001328107">
    <property type="component" value="Unassembled WGS sequence"/>
</dbReference>
<dbReference type="InterPro" id="IPR014352">
    <property type="entry name" value="FERM/acyl-CoA-bd_prot_sf"/>
</dbReference>
<dbReference type="PROSITE" id="PS51228">
    <property type="entry name" value="ACB_2"/>
    <property type="match status" value="1"/>
</dbReference>
<protein>
    <recommendedName>
        <fullName evidence="4">ACB domain-containing protein</fullName>
    </recommendedName>
</protein>
<keyword evidence="6" id="KW-1185">Reference proteome</keyword>
<keyword evidence="1" id="KW-0446">Lipid-binding</keyword>
<dbReference type="AlphaFoldDB" id="A0AAN4ZQK7"/>
<evidence type="ECO:0000256" key="3">
    <source>
        <dbReference type="SAM" id="MobiDB-lite"/>
    </source>
</evidence>
<feature type="compositionally biased region" description="Low complexity" evidence="3">
    <location>
        <begin position="183"/>
        <end position="194"/>
    </location>
</feature>
<dbReference type="SUPFAM" id="SSF47027">
    <property type="entry name" value="Acyl-CoA binding protein"/>
    <property type="match status" value="1"/>
</dbReference>
<evidence type="ECO:0000256" key="1">
    <source>
        <dbReference type="ARBA" id="ARBA00023121"/>
    </source>
</evidence>
<proteinExistence type="predicted"/>
<dbReference type="GO" id="GO:0019915">
    <property type="term" value="P:lipid storage"/>
    <property type="evidence" value="ECO:0007669"/>
    <property type="project" value="UniProtKB-ARBA"/>
</dbReference>
<dbReference type="GO" id="GO:0006631">
    <property type="term" value="P:fatty acid metabolic process"/>
    <property type="evidence" value="ECO:0007669"/>
    <property type="project" value="TreeGrafter"/>
</dbReference>
<feature type="region of interest" description="Disordered" evidence="3">
    <location>
        <begin position="175"/>
        <end position="229"/>
    </location>
</feature>